<evidence type="ECO:0000313" key="2">
    <source>
        <dbReference type="EMBL" id="KYO27280.1"/>
    </source>
</evidence>
<dbReference type="Proteomes" id="UP000050525">
    <property type="component" value="Unassembled WGS sequence"/>
</dbReference>
<accession>A0A151MS58</accession>
<evidence type="ECO:0000313" key="3">
    <source>
        <dbReference type="Proteomes" id="UP000050525"/>
    </source>
</evidence>
<comment type="caution">
    <text evidence="2">The sequence shown here is derived from an EMBL/GenBank/DDBJ whole genome shotgun (WGS) entry which is preliminary data.</text>
</comment>
<keyword evidence="1" id="KW-0472">Membrane</keyword>
<reference evidence="2 3" key="1">
    <citation type="journal article" date="2012" name="Genome Biol.">
        <title>Sequencing three crocodilian genomes to illuminate the evolution of archosaurs and amniotes.</title>
        <authorList>
            <person name="St John J.A."/>
            <person name="Braun E.L."/>
            <person name="Isberg S.R."/>
            <person name="Miles L.G."/>
            <person name="Chong A.Y."/>
            <person name="Gongora J."/>
            <person name="Dalzell P."/>
            <person name="Moran C."/>
            <person name="Bed'hom B."/>
            <person name="Abzhanov A."/>
            <person name="Burgess S.C."/>
            <person name="Cooksey A.M."/>
            <person name="Castoe T.A."/>
            <person name="Crawford N.G."/>
            <person name="Densmore L.D."/>
            <person name="Drew J.C."/>
            <person name="Edwards S.V."/>
            <person name="Faircloth B.C."/>
            <person name="Fujita M.K."/>
            <person name="Greenwold M.J."/>
            <person name="Hoffmann F.G."/>
            <person name="Howard J.M."/>
            <person name="Iguchi T."/>
            <person name="Janes D.E."/>
            <person name="Khan S.Y."/>
            <person name="Kohno S."/>
            <person name="de Koning A.J."/>
            <person name="Lance S.L."/>
            <person name="McCarthy F.M."/>
            <person name="McCormack J.E."/>
            <person name="Merchant M.E."/>
            <person name="Peterson D.G."/>
            <person name="Pollock D.D."/>
            <person name="Pourmand N."/>
            <person name="Raney B.J."/>
            <person name="Roessler K.A."/>
            <person name="Sanford J.R."/>
            <person name="Sawyer R.H."/>
            <person name="Schmidt C.J."/>
            <person name="Triplett E.W."/>
            <person name="Tuberville T.D."/>
            <person name="Venegas-Anaya M."/>
            <person name="Howard J.T."/>
            <person name="Jarvis E.D."/>
            <person name="Guillette L.J.Jr."/>
            <person name="Glenn T.C."/>
            <person name="Green R.E."/>
            <person name="Ray D.A."/>
        </authorList>
    </citation>
    <scope>NUCLEOTIDE SEQUENCE [LARGE SCALE GENOMIC DNA]</scope>
    <source>
        <strain evidence="2">KSC_2009_1</strain>
    </source>
</reference>
<keyword evidence="1" id="KW-1133">Transmembrane helix</keyword>
<protein>
    <submittedName>
        <fullName evidence="2">Uncharacterized protein</fullName>
    </submittedName>
</protein>
<gene>
    <name evidence="2" type="ORF">Y1Q_0021216</name>
</gene>
<dbReference type="AlphaFoldDB" id="A0A151MS58"/>
<keyword evidence="3" id="KW-1185">Reference proteome</keyword>
<keyword evidence="1" id="KW-0812">Transmembrane</keyword>
<dbReference type="EMBL" id="AKHW03005226">
    <property type="protein sequence ID" value="KYO27280.1"/>
    <property type="molecule type" value="Genomic_DNA"/>
</dbReference>
<organism evidence="2 3">
    <name type="scientific">Alligator mississippiensis</name>
    <name type="common">American alligator</name>
    <dbReference type="NCBI Taxonomy" id="8496"/>
    <lineage>
        <taxon>Eukaryota</taxon>
        <taxon>Metazoa</taxon>
        <taxon>Chordata</taxon>
        <taxon>Craniata</taxon>
        <taxon>Vertebrata</taxon>
        <taxon>Euteleostomi</taxon>
        <taxon>Archelosauria</taxon>
        <taxon>Archosauria</taxon>
        <taxon>Crocodylia</taxon>
        <taxon>Alligatoridae</taxon>
        <taxon>Alligatorinae</taxon>
        <taxon>Alligator</taxon>
    </lineage>
</organism>
<proteinExistence type="predicted"/>
<evidence type="ECO:0000256" key="1">
    <source>
        <dbReference type="SAM" id="Phobius"/>
    </source>
</evidence>
<sequence length="87" mass="9662">MLATCLPYQGPNIEDESFSELRIIQGQISSQQYCCNEISEAMVIYTDLAHGIFDLMVAVYVNVSLLSLSSYIAVGVYVVTFLSEGWL</sequence>
<feature type="transmembrane region" description="Helical" evidence="1">
    <location>
        <begin position="57"/>
        <end position="82"/>
    </location>
</feature>
<name>A0A151MS58_ALLMI</name>